<evidence type="ECO:0000313" key="2">
    <source>
        <dbReference type="Proteomes" id="UP000499080"/>
    </source>
</evidence>
<gene>
    <name evidence="1" type="ORF">AVEN_74542_1</name>
</gene>
<dbReference type="EMBL" id="BGPR01001507">
    <property type="protein sequence ID" value="GBM55587.1"/>
    <property type="molecule type" value="Genomic_DNA"/>
</dbReference>
<proteinExistence type="predicted"/>
<organism evidence="1 2">
    <name type="scientific">Araneus ventricosus</name>
    <name type="common">Orbweaver spider</name>
    <name type="synonym">Epeira ventricosa</name>
    <dbReference type="NCBI Taxonomy" id="182803"/>
    <lineage>
        <taxon>Eukaryota</taxon>
        <taxon>Metazoa</taxon>
        <taxon>Ecdysozoa</taxon>
        <taxon>Arthropoda</taxon>
        <taxon>Chelicerata</taxon>
        <taxon>Arachnida</taxon>
        <taxon>Araneae</taxon>
        <taxon>Araneomorphae</taxon>
        <taxon>Entelegynae</taxon>
        <taxon>Araneoidea</taxon>
        <taxon>Araneidae</taxon>
        <taxon>Araneus</taxon>
    </lineage>
</organism>
<dbReference type="Proteomes" id="UP000499080">
    <property type="component" value="Unassembled WGS sequence"/>
</dbReference>
<dbReference type="AlphaFoldDB" id="A0A4Y2GR11"/>
<name>A0A4Y2GR11_ARAVE</name>
<reference evidence="1 2" key="1">
    <citation type="journal article" date="2019" name="Sci. Rep.">
        <title>Orb-weaving spider Araneus ventricosus genome elucidates the spidroin gene catalogue.</title>
        <authorList>
            <person name="Kono N."/>
            <person name="Nakamura H."/>
            <person name="Ohtoshi R."/>
            <person name="Moran D.A.P."/>
            <person name="Shinohara A."/>
            <person name="Yoshida Y."/>
            <person name="Fujiwara M."/>
            <person name="Mori M."/>
            <person name="Tomita M."/>
            <person name="Arakawa K."/>
        </authorList>
    </citation>
    <scope>NUCLEOTIDE SEQUENCE [LARGE SCALE GENOMIC DNA]</scope>
</reference>
<evidence type="ECO:0000313" key="1">
    <source>
        <dbReference type="EMBL" id="GBM55587.1"/>
    </source>
</evidence>
<accession>A0A4Y2GR11</accession>
<keyword evidence="2" id="KW-1185">Reference proteome</keyword>
<protein>
    <submittedName>
        <fullName evidence="1">Uncharacterized protein</fullName>
    </submittedName>
</protein>
<comment type="caution">
    <text evidence="1">The sequence shown here is derived from an EMBL/GenBank/DDBJ whole genome shotgun (WGS) entry which is preliminary data.</text>
</comment>
<sequence length="140" mass="16103">MFSGLLNPFEHCSRDCCMRSLQSSRIFKLLWFFYYLEVINTRILGIDHRCRAYTGCSERSFTNFKLFLKELRWPSGKVSILRHGELQARNPIPLKLRGVWGLLHAKSYVVAKRPPVGVVRKFGEEAPAQVSSSSSDCFSK</sequence>